<dbReference type="EMBL" id="VOIH02000006">
    <property type="protein sequence ID" value="KAF3445163.1"/>
    <property type="molecule type" value="Genomic_DNA"/>
</dbReference>
<accession>A0A8K0MGU1</accession>
<gene>
    <name evidence="1" type="ORF">FNV43_RR14856</name>
</gene>
<evidence type="ECO:0000313" key="1">
    <source>
        <dbReference type="EMBL" id="KAF3445163.1"/>
    </source>
</evidence>
<organism evidence="1 2">
    <name type="scientific">Rhamnella rubrinervis</name>
    <dbReference type="NCBI Taxonomy" id="2594499"/>
    <lineage>
        <taxon>Eukaryota</taxon>
        <taxon>Viridiplantae</taxon>
        <taxon>Streptophyta</taxon>
        <taxon>Embryophyta</taxon>
        <taxon>Tracheophyta</taxon>
        <taxon>Spermatophyta</taxon>
        <taxon>Magnoliopsida</taxon>
        <taxon>eudicotyledons</taxon>
        <taxon>Gunneridae</taxon>
        <taxon>Pentapetalae</taxon>
        <taxon>rosids</taxon>
        <taxon>fabids</taxon>
        <taxon>Rosales</taxon>
        <taxon>Rhamnaceae</taxon>
        <taxon>rhamnoid group</taxon>
        <taxon>Rhamneae</taxon>
        <taxon>Rhamnella</taxon>
    </lineage>
</organism>
<name>A0A8K0MGU1_9ROSA</name>
<keyword evidence="2" id="KW-1185">Reference proteome</keyword>
<reference evidence="1" key="1">
    <citation type="submission" date="2020-03" db="EMBL/GenBank/DDBJ databases">
        <title>A high-quality chromosome-level genome assembly of a woody plant with both climbing and erect habits, Rhamnella rubrinervis.</title>
        <authorList>
            <person name="Lu Z."/>
            <person name="Yang Y."/>
            <person name="Zhu X."/>
            <person name="Sun Y."/>
        </authorList>
    </citation>
    <scope>NUCLEOTIDE SEQUENCE</scope>
    <source>
        <strain evidence="1">BYM</strain>
        <tissue evidence="1">Leaf</tissue>
    </source>
</reference>
<dbReference type="Proteomes" id="UP000796880">
    <property type="component" value="Unassembled WGS sequence"/>
</dbReference>
<sequence>MHFESENLNLQLSVVKYDDSVVIKLIPSKVVYHETRIKKLGKTIKSSCIVTTKTQDQLKNTLLVSEKFDSKWLDSIASECHIHVDTQSYEIVSRFILQDDRSNGPIFWCAYRAVVGNVKFPDAPLTIIHRLCLIGYCNKLL</sequence>
<proteinExistence type="predicted"/>
<protein>
    <submittedName>
        <fullName evidence="1">Uncharacterized protein</fullName>
    </submittedName>
</protein>
<dbReference type="AlphaFoldDB" id="A0A8K0MGU1"/>
<comment type="caution">
    <text evidence="1">The sequence shown here is derived from an EMBL/GenBank/DDBJ whole genome shotgun (WGS) entry which is preliminary data.</text>
</comment>
<evidence type="ECO:0000313" key="2">
    <source>
        <dbReference type="Proteomes" id="UP000796880"/>
    </source>
</evidence>